<dbReference type="PRINTS" id="PR00179">
    <property type="entry name" value="LIPOCALIN"/>
</dbReference>
<proteinExistence type="inferred from homology"/>
<dbReference type="InterPro" id="IPR012674">
    <property type="entry name" value="Calycin"/>
</dbReference>
<dbReference type="PROSITE" id="PS00213">
    <property type="entry name" value="LIPOCALIN"/>
    <property type="match status" value="1"/>
</dbReference>
<sequence>MRAVLLTALLAVASRPGAQAVQLGRLDPKQLLGSWYVLAVASSEKGFVAEKATKSIEGVVVSLTPEDKLRVLSSRHRLERCDLSVMELLRQDAGWVFENPSLGVLEYRVLGTDFQAYAVVFTQLELEDEAFSTVELYSRTAWAGQEAMQQFAKWSRGLGFLSQQRAQLQTDLTCAQKAFQ</sequence>
<dbReference type="EMBL" id="JACASE010000003">
    <property type="protein sequence ID" value="KAF6485180.1"/>
    <property type="molecule type" value="Genomic_DNA"/>
</dbReference>
<dbReference type="SUPFAM" id="SSF50814">
    <property type="entry name" value="Lipocalins"/>
    <property type="match status" value="1"/>
</dbReference>
<comment type="caution">
    <text evidence="5">The sequence shown here is derived from an EMBL/GenBank/DDBJ whole genome shotgun (WGS) entry which is preliminary data.</text>
</comment>
<evidence type="ECO:0000256" key="3">
    <source>
        <dbReference type="SAM" id="SignalP"/>
    </source>
</evidence>
<dbReference type="InterPro" id="IPR000566">
    <property type="entry name" value="Lipocln_cytosolic_FA-bd_dom"/>
</dbReference>
<accession>A0A7J8ILU3</accession>
<organism evidence="5 6">
    <name type="scientific">Rousettus aegyptiacus</name>
    <name type="common">Egyptian fruit bat</name>
    <name type="synonym">Pteropus aegyptiacus</name>
    <dbReference type="NCBI Taxonomy" id="9407"/>
    <lineage>
        <taxon>Eukaryota</taxon>
        <taxon>Metazoa</taxon>
        <taxon>Chordata</taxon>
        <taxon>Craniata</taxon>
        <taxon>Vertebrata</taxon>
        <taxon>Euteleostomi</taxon>
        <taxon>Mammalia</taxon>
        <taxon>Eutheria</taxon>
        <taxon>Laurasiatheria</taxon>
        <taxon>Chiroptera</taxon>
        <taxon>Yinpterochiroptera</taxon>
        <taxon>Pteropodoidea</taxon>
        <taxon>Pteropodidae</taxon>
        <taxon>Rousettinae</taxon>
        <taxon>Rousettus</taxon>
    </lineage>
</organism>
<gene>
    <name evidence="5" type="ORF">HJG63_007545</name>
</gene>
<dbReference type="InterPro" id="IPR002345">
    <property type="entry name" value="Lipocalin"/>
</dbReference>
<feature type="domain" description="Lipocalin/cytosolic fatty-acid binding" evidence="4">
    <location>
        <begin position="33"/>
        <end position="160"/>
    </location>
</feature>
<evidence type="ECO:0000313" key="5">
    <source>
        <dbReference type="EMBL" id="KAF6485180.1"/>
    </source>
</evidence>
<evidence type="ECO:0000256" key="1">
    <source>
        <dbReference type="ARBA" id="ARBA00006889"/>
    </source>
</evidence>
<reference evidence="5 6" key="1">
    <citation type="journal article" date="2020" name="Nature">
        <title>Six reference-quality genomes reveal evolution of bat adaptations.</title>
        <authorList>
            <person name="Jebb D."/>
            <person name="Huang Z."/>
            <person name="Pippel M."/>
            <person name="Hughes G.M."/>
            <person name="Lavrichenko K."/>
            <person name="Devanna P."/>
            <person name="Winkler S."/>
            <person name="Jermiin L.S."/>
            <person name="Skirmuntt E.C."/>
            <person name="Katzourakis A."/>
            <person name="Burkitt-Gray L."/>
            <person name="Ray D.A."/>
            <person name="Sullivan K.A.M."/>
            <person name="Roscito J.G."/>
            <person name="Kirilenko B.M."/>
            <person name="Davalos L.M."/>
            <person name="Corthals A.P."/>
            <person name="Power M.L."/>
            <person name="Jones G."/>
            <person name="Ransome R.D."/>
            <person name="Dechmann D.K.N."/>
            <person name="Locatelli A.G."/>
            <person name="Puechmaille S.J."/>
            <person name="Fedrigo O."/>
            <person name="Jarvis E.D."/>
            <person name="Hiller M."/>
            <person name="Vernes S.C."/>
            <person name="Myers E.W."/>
            <person name="Teeling E.C."/>
        </authorList>
    </citation>
    <scope>NUCLEOTIDE SEQUENCE [LARGE SCALE GENOMIC DNA]</scope>
    <source>
        <strain evidence="5">MRouAeg1</strain>
        <tissue evidence="5">Muscle</tissue>
    </source>
</reference>
<keyword evidence="6" id="KW-1185">Reference proteome</keyword>
<dbReference type="InterPro" id="IPR022272">
    <property type="entry name" value="Lipocalin_CS"/>
</dbReference>
<feature type="chain" id="PRO_5029562153" description="Lipocalin/cytosolic fatty-acid binding domain-containing protein" evidence="3">
    <location>
        <begin position="21"/>
        <end position="180"/>
    </location>
</feature>
<comment type="similarity">
    <text evidence="1 2">Belongs to the calycin superfamily. Lipocalin family.</text>
</comment>
<evidence type="ECO:0000256" key="2">
    <source>
        <dbReference type="RuleBase" id="RU003695"/>
    </source>
</evidence>
<dbReference type="Gene3D" id="2.40.128.20">
    <property type="match status" value="1"/>
</dbReference>
<dbReference type="Pfam" id="PF00061">
    <property type="entry name" value="Lipocalin"/>
    <property type="match status" value="1"/>
</dbReference>
<keyword evidence="3" id="KW-0732">Signal</keyword>
<dbReference type="PANTHER" id="PTHR11430">
    <property type="entry name" value="LIPOCALIN"/>
    <property type="match status" value="1"/>
</dbReference>
<feature type="signal peptide" evidence="3">
    <location>
        <begin position="1"/>
        <end position="20"/>
    </location>
</feature>
<name>A0A7J8ILU3_ROUAE</name>
<evidence type="ECO:0000313" key="6">
    <source>
        <dbReference type="Proteomes" id="UP000593571"/>
    </source>
</evidence>
<evidence type="ECO:0000259" key="4">
    <source>
        <dbReference type="Pfam" id="PF00061"/>
    </source>
</evidence>
<dbReference type="AlphaFoldDB" id="A0A7J8ILU3"/>
<dbReference type="GO" id="GO:0036094">
    <property type="term" value="F:small molecule binding"/>
    <property type="evidence" value="ECO:0007669"/>
    <property type="project" value="InterPro"/>
</dbReference>
<dbReference type="PANTHER" id="PTHR11430:SF10">
    <property type="entry name" value="EPIDIDYMAL-SPECIFIC LIPOCALIN-6"/>
    <property type="match status" value="1"/>
</dbReference>
<dbReference type="Proteomes" id="UP000593571">
    <property type="component" value="Unassembled WGS sequence"/>
</dbReference>
<protein>
    <recommendedName>
        <fullName evidence="4">Lipocalin/cytosolic fatty-acid binding domain-containing protein</fullName>
    </recommendedName>
</protein>